<evidence type="ECO:0000313" key="1">
    <source>
        <dbReference type="EMBL" id="XHV10513.1"/>
    </source>
</evidence>
<proteinExistence type="predicted"/>
<protein>
    <submittedName>
        <fullName evidence="1">Uncharacterized protein</fullName>
    </submittedName>
</protein>
<dbReference type="EMBL" id="PQ287320">
    <property type="protein sequence ID" value="XHV10513.1"/>
    <property type="molecule type" value="Genomic_DNA"/>
</dbReference>
<gene>
    <name evidence="1" type="ORF">BL57_041c</name>
</gene>
<organism evidence="1">
    <name type="scientific">Caulobacter phage BL57</name>
    <dbReference type="NCBI Taxonomy" id="3348355"/>
    <lineage>
        <taxon>Viruses</taxon>
    </lineage>
</organism>
<name>A0AB74UKQ8_9VIRU</name>
<reference evidence="1" key="1">
    <citation type="submission" date="2024-10" db="EMBL/GenBank/DDBJ databases">
        <title>Genetic diversity among independent isolates of the Dolichocephalovirinae subfamily.</title>
        <authorList>
            <person name="Ely B."/>
            <person name="Thomas Q."/>
            <person name="Mohammadi T."/>
        </authorList>
    </citation>
    <scope>NUCLEOTIDE SEQUENCE</scope>
</reference>
<accession>A0AB74UKQ8</accession>
<sequence length="67" mass="7580">MRQLQKAFVNELGNPIVVTIEDSVDDQVLVALEGPTSLGEQIITLKEAEVLHDLLGRYLQVRKFMEK</sequence>